<proteinExistence type="predicted"/>
<organism evidence="2 3">
    <name type="scientific">Brunnivagina elsteri CCALA 953</name>
    <dbReference type="NCBI Taxonomy" id="987040"/>
    <lineage>
        <taxon>Bacteria</taxon>
        <taxon>Bacillati</taxon>
        <taxon>Cyanobacteriota</taxon>
        <taxon>Cyanophyceae</taxon>
        <taxon>Nostocales</taxon>
        <taxon>Calotrichaceae</taxon>
        <taxon>Brunnivagina</taxon>
    </lineage>
</organism>
<dbReference type="Pfam" id="PF10047">
    <property type="entry name" value="DUF2281"/>
    <property type="match status" value="1"/>
</dbReference>
<dbReference type="EMBL" id="NTFS01000434">
    <property type="protein sequence ID" value="PAX51259.1"/>
    <property type="molecule type" value="Genomic_DNA"/>
</dbReference>
<sequence length="65" mass="7366">MNAKQKIIEEIENVPEEIINEVLDFLLFLKAKEDKEDLEDAKAALKEAQQLGTISLGELKRELGL</sequence>
<gene>
    <name evidence="2" type="ORF">CK510_25765</name>
</gene>
<evidence type="ECO:0000313" key="3">
    <source>
        <dbReference type="Proteomes" id="UP000218238"/>
    </source>
</evidence>
<dbReference type="AlphaFoldDB" id="A0A2A2TCW3"/>
<evidence type="ECO:0000259" key="1">
    <source>
        <dbReference type="Pfam" id="PF10047"/>
    </source>
</evidence>
<protein>
    <submittedName>
        <fullName evidence="2">DUF2281 domain-containing protein</fullName>
    </submittedName>
</protein>
<dbReference type="InterPro" id="IPR018739">
    <property type="entry name" value="DUF2281"/>
</dbReference>
<dbReference type="RefSeq" id="WP_095724384.1">
    <property type="nucleotide sequence ID" value="NZ_NTFS01000434.1"/>
</dbReference>
<dbReference type="Proteomes" id="UP000218238">
    <property type="component" value="Unassembled WGS sequence"/>
</dbReference>
<dbReference type="OrthoDB" id="9813823at2"/>
<accession>A0A2A2TCW3</accession>
<name>A0A2A2TCW3_9CYAN</name>
<keyword evidence="3" id="KW-1185">Reference proteome</keyword>
<feature type="domain" description="DUF2281" evidence="1">
    <location>
        <begin position="6"/>
        <end position="42"/>
    </location>
</feature>
<comment type="caution">
    <text evidence="2">The sequence shown here is derived from an EMBL/GenBank/DDBJ whole genome shotgun (WGS) entry which is preliminary data.</text>
</comment>
<evidence type="ECO:0000313" key="2">
    <source>
        <dbReference type="EMBL" id="PAX51259.1"/>
    </source>
</evidence>
<reference evidence="2 3" key="1">
    <citation type="submission" date="2017-08" db="EMBL/GenBank/DDBJ databases">
        <title>Draft genome sequence of filamentous cyanobacterium Calothrix elsteri CCALA 953.</title>
        <authorList>
            <person name="Gagunashvili A.N."/>
            <person name="Elster J."/>
            <person name="Andresson O.S."/>
        </authorList>
    </citation>
    <scope>NUCLEOTIDE SEQUENCE [LARGE SCALE GENOMIC DNA]</scope>
    <source>
        <strain evidence="2 3">CCALA 953</strain>
    </source>
</reference>